<dbReference type="Gene3D" id="3.30.360.10">
    <property type="entry name" value="Dihydrodipicolinate Reductase, domain 2"/>
    <property type="match status" value="1"/>
</dbReference>
<dbReference type="Pfam" id="PF22725">
    <property type="entry name" value="GFO_IDH_MocA_C3"/>
    <property type="match status" value="1"/>
</dbReference>
<dbReference type="InterPro" id="IPR055170">
    <property type="entry name" value="GFO_IDH_MocA-like_dom"/>
</dbReference>
<dbReference type="GO" id="GO:0005737">
    <property type="term" value="C:cytoplasm"/>
    <property type="evidence" value="ECO:0007669"/>
    <property type="project" value="TreeGrafter"/>
</dbReference>
<reference evidence="5 6" key="1">
    <citation type="submission" date="2016-04" db="EMBL/GenBank/DDBJ databases">
        <title>A degradative enzymes factory behind the ericoid mycorrhizal symbiosis.</title>
        <authorList>
            <consortium name="DOE Joint Genome Institute"/>
            <person name="Martino E."/>
            <person name="Morin E."/>
            <person name="Grelet G."/>
            <person name="Kuo A."/>
            <person name="Kohler A."/>
            <person name="Daghino S."/>
            <person name="Barry K."/>
            <person name="Choi C."/>
            <person name="Cichocki N."/>
            <person name="Clum A."/>
            <person name="Copeland A."/>
            <person name="Hainaut M."/>
            <person name="Haridas S."/>
            <person name="Labutti K."/>
            <person name="Lindquist E."/>
            <person name="Lipzen A."/>
            <person name="Khouja H.-R."/>
            <person name="Murat C."/>
            <person name="Ohm R."/>
            <person name="Olson A."/>
            <person name="Spatafora J."/>
            <person name="Veneault-Fourrey C."/>
            <person name="Henrissat B."/>
            <person name="Grigoriev I."/>
            <person name="Martin F."/>
            <person name="Perotto S."/>
        </authorList>
    </citation>
    <scope>NUCLEOTIDE SEQUENCE [LARGE SCALE GENOMIC DNA]</scope>
    <source>
        <strain evidence="5 6">F</strain>
    </source>
</reference>
<organism evidence="5 6">
    <name type="scientific">Hyaloscypha variabilis (strain UAMH 11265 / GT02V1 / F)</name>
    <name type="common">Meliniomyces variabilis</name>
    <dbReference type="NCBI Taxonomy" id="1149755"/>
    <lineage>
        <taxon>Eukaryota</taxon>
        <taxon>Fungi</taxon>
        <taxon>Dikarya</taxon>
        <taxon>Ascomycota</taxon>
        <taxon>Pezizomycotina</taxon>
        <taxon>Leotiomycetes</taxon>
        <taxon>Helotiales</taxon>
        <taxon>Hyaloscyphaceae</taxon>
        <taxon>Hyaloscypha</taxon>
        <taxon>Hyaloscypha variabilis</taxon>
    </lineage>
</organism>
<feature type="domain" description="Gfo/Idh/MocA-like oxidoreductase N-terminal" evidence="3">
    <location>
        <begin position="2"/>
        <end position="125"/>
    </location>
</feature>
<sequence length="343" mass="38062">MLKIGVVCIGRMGQEHALNILWKIRRANLVCACSPAQSDLDWAEEQLVPYGVSVYPTFEEMLAFPGLEAVVIASATNVHKAQTLECIRHGIHVLCEKPVTNSSDELQEVIKEAEAYASVKVMVGFTRRFDDQYLEALSRIKRGAIGDPIVIRSQACDTLNITAMYKSYLQVSGGIFLDATIHDIDLALFFFGEDAQPKSAWAAGITAHHKELQETGDADNAVGICEFHGGKLAYFYNSRTTAFGFDNQTEIFGMSGKISINLSSRRNKLEQHDSNGITIEPNTGWAERYSEAFVCEINSFTEAILENKPIPVPLKSAWKSLRIAEALQQSLRTGKRVELNLKE</sequence>
<dbReference type="GO" id="GO:0006740">
    <property type="term" value="P:NADPH regeneration"/>
    <property type="evidence" value="ECO:0007669"/>
    <property type="project" value="TreeGrafter"/>
</dbReference>
<dbReference type="OrthoDB" id="446809at2759"/>
<keyword evidence="2" id="KW-0560">Oxidoreductase</keyword>
<dbReference type="GO" id="GO:0016491">
    <property type="term" value="F:oxidoreductase activity"/>
    <property type="evidence" value="ECO:0007669"/>
    <property type="project" value="UniProtKB-KW"/>
</dbReference>
<feature type="domain" description="GFO/IDH/MocA-like oxidoreductase" evidence="4">
    <location>
        <begin position="134"/>
        <end position="258"/>
    </location>
</feature>
<dbReference type="InterPro" id="IPR000683">
    <property type="entry name" value="Gfo/Idh/MocA-like_OxRdtase_N"/>
</dbReference>
<dbReference type="SUPFAM" id="SSF51735">
    <property type="entry name" value="NAD(P)-binding Rossmann-fold domains"/>
    <property type="match status" value="1"/>
</dbReference>
<dbReference type="PANTHER" id="PTHR42840:SF3">
    <property type="entry name" value="BINDING ROSSMANN FOLD OXIDOREDUCTASE, PUTATIVE (AFU_ORTHOLOGUE AFUA_2G10240)-RELATED"/>
    <property type="match status" value="1"/>
</dbReference>
<evidence type="ECO:0000313" key="5">
    <source>
        <dbReference type="EMBL" id="PMD29195.1"/>
    </source>
</evidence>
<gene>
    <name evidence="5" type="ORF">L207DRAFT_549934</name>
</gene>
<dbReference type="PANTHER" id="PTHR42840">
    <property type="entry name" value="NAD(P)-BINDING ROSSMANN-FOLD SUPERFAMILY PROTEIN-RELATED"/>
    <property type="match status" value="1"/>
</dbReference>
<accession>A0A2J6QSG1</accession>
<dbReference type="AlphaFoldDB" id="A0A2J6QSG1"/>
<dbReference type="Proteomes" id="UP000235786">
    <property type="component" value="Unassembled WGS sequence"/>
</dbReference>
<comment type="similarity">
    <text evidence="1">Belongs to the Gfo/Idh/MocA family.</text>
</comment>
<evidence type="ECO:0000259" key="3">
    <source>
        <dbReference type="Pfam" id="PF01408"/>
    </source>
</evidence>
<name>A0A2J6QSG1_HYAVF</name>
<evidence type="ECO:0000313" key="6">
    <source>
        <dbReference type="Proteomes" id="UP000235786"/>
    </source>
</evidence>
<dbReference type="InterPro" id="IPR036291">
    <property type="entry name" value="NAD(P)-bd_dom_sf"/>
</dbReference>
<keyword evidence="6" id="KW-1185">Reference proteome</keyword>
<dbReference type="Gene3D" id="3.40.50.720">
    <property type="entry name" value="NAD(P)-binding Rossmann-like Domain"/>
    <property type="match status" value="1"/>
</dbReference>
<proteinExistence type="inferred from homology"/>
<evidence type="ECO:0000256" key="1">
    <source>
        <dbReference type="ARBA" id="ARBA00010928"/>
    </source>
</evidence>
<dbReference type="Pfam" id="PF01408">
    <property type="entry name" value="GFO_IDH_MocA"/>
    <property type="match status" value="1"/>
</dbReference>
<evidence type="ECO:0000259" key="4">
    <source>
        <dbReference type="Pfam" id="PF22725"/>
    </source>
</evidence>
<evidence type="ECO:0000256" key="2">
    <source>
        <dbReference type="ARBA" id="ARBA00023002"/>
    </source>
</evidence>
<dbReference type="GO" id="GO:0000166">
    <property type="term" value="F:nucleotide binding"/>
    <property type="evidence" value="ECO:0007669"/>
    <property type="project" value="InterPro"/>
</dbReference>
<dbReference type="EMBL" id="KZ613976">
    <property type="protein sequence ID" value="PMD29195.1"/>
    <property type="molecule type" value="Genomic_DNA"/>
</dbReference>
<protein>
    <submittedName>
        <fullName evidence="5">NAD-binding Rossmann fold oxidoreductase family protein</fullName>
    </submittedName>
</protein>
<dbReference type="SUPFAM" id="SSF55347">
    <property type="entry name" value="Glyceraldehyde-3-phosphate dehydrogenase-like, C-terminal domain"/>
    <property type="match status" value="1"/>
</dbReference>
<dbReference type="STRING" id="1149755.A0A2J6QSG1"/>